<feature type="transmembrane region" description="Helical" evidence="5">
    <location>
        <begin position="408"/>
        <end position="434"/>
    </location>
</feature>
<keyword evidence="6" id="KW-0732">Signal</keyword>
<dbReference type="SUPFAM" id="SSF50911">
    <property type="entry name" value="Mannose 6-phosphate receptor domain"/>
    <property type="match status" value="1"/>
</dbReference>
<feature type="chain" id="PRO_5005191064" description="TM7S3/TM198-like domain-containing protein" evidence="6">
    <location>
        <begin position="31"/>
        <end position="475"/>
    </location>
</feature>
<feature type="transmembrane region" description="Helical" evidence="5">
    <location>
        <begin position="292"/>
        <end position="317"/>
    </location>
</feature>
<dbReference type="InterPro" id="IPR009011">
    <property type="entry name" value="Man6P_isomerase_rcpt-bd_dom_sf"/>
</dbReference>
<evidence type="ECO:0000313" key="8">
    <source>
        <dbReference type="EMBL" id="CEM33076.1"/>
    </source>
</evidence>
<proteinExistence type="predicted"/>
<dbReference type="GO" id="GO:0016020">
    <property type="term" value="C:membrane"/>
    <property type="evidence" value="ECO:0007669"/>
    <property type="project" value="UniProtKB-SubCell"/>
</dbReference>
<feature type="transmembrane region" description="Helical" evidence="5">
    <location>
        <begin position="225"/>
        <end position="246"/>
    </location>
</feature>
<dbReference type="Gene3D" id="2.70.130.10">
    <property type="entry name" value="Mannose-6-phosphate receptor binding domain"/>
    <property type="match status" value="1"/>
</dbReference>
<organism evidence="8">
    <name type="scientific">Chromera velia CCMP2878</name>
    <dbReference type="NCBI Taxonomy" id="1169474"/>
    <lineage>
        <taxon>Eukaryota</taxon>
        <taxon>Sar</taxon>
        <taxon>Alveolata</taxon>
        <taxon>Colpodellida</taxon>
        <taxon>Chromeraceae</taxon>
        <taxon>Chromera</taxon>
    </lineage>
</organism>
<evidence type="ECO:0000256" key="5">
    <source>
        <dbReference type="SAM" id="Phobius"/>
    </source>
</evidence>
<keyword evidence="3 5" id="KW-1133">Transmembrane helix</keyword>
<comment type="subcellular location">
    <subcellularLocation>
        <location evidence="1">Membrane</location>
        <topology evidence="1">Multi-pass membrane protein</topology>
    </subcellularLocation>
</comment>
<accession>A0A0G4GRB1</accession>
<reference evidence="8" key="1">
    <citation type="submission" date="2014-11" db="EMBL/GenBank/DDBJ databases">
        <authorList>
            <person name="Otto D Thomas"/>
            <person name="Naeem Raeece"/>
        </authorList>
    </citation>
    <scope>NUCLEOTIDE SEQUENCE</scope>
</reference>
<name>A0A0G4GRB1_9ALVE</name>
<sequence>MKETARAKGSQRASFVLLLVLLICVPIAFTEETGEIEEIGDCCQFAKHGWFFDFLRLAAGGSYHVKADEYDLRFDVCELSSNVSSLAVLKQGGKVFNVAGDPSQLQSCHAEIFFPLDRSEEEAASGYGISVVVEWANGDECPEKPGEQWKFFQTFTCDPSIHEAKVEGSVSSKDCVARAQISGAAACPRKEPDLWVVFTRHSRILGGIFFVVGLVFAFKGSQTKWVFVYLFLCGSFLSTACTFAALTRMAAPMFVPLLPADGLAGAGRSWQESVACWSSLSVGVLGGLSTTLFYSLGFAVSGAMAGFLATCACMPFLFASVELVEHADFRAADPVSAFRLATLGSITGVGLSLYHAKTGVPWTSSILGAYSAIRSLAVFTGSFPVEMDACAIADVYSWGLHFKEGAPALTATGVTAACLYFLAALVVFAGGLFFQLTVNRRKMEALELTAEQESLAEQQAQYHPALPYDHPDNEF</sequence>
<evidence type="ECO:0000256" key="6">
    <source>
        <dbReference type="SAM" id="SignalP"/>
    </source>
</evidence>
<feature type="transmembrane region" description="Helical" evidence="5">
    <location>
        <begin position="337"/>
        <end position="356"/>
    </location>
</feature>
<feature type="signal peptide" evidence="6">
    <location>
        <begin position="1"/>
        <end position="30"/>
    </location>
</feature>
<keyword evidence="4 5" id="KW-0472">Membrane</keyword>
<dbReference type="VEuPathDB" id="CryptoDB:Cvel_23034"/>
<feature type="domain" description="TM7S3/TM198-like" evidence="7">
    <location>
        <begin position="207"/>
        <end position="435"/>
    </location>
</feature>
<evidence type="ECO:0000256" key="2">
    <source>
        <dbReference type="ARBA" id="ARBA00022692"/>
    </source>
</evidence>
<feature type="transmembrane region" description="Helical" evidence="5">
    <location>
        <begin position="194"/>
        <end position="218"/>
    </location>
</feature>
<evidence type="ECO:0000256" key="3">
    <source>
        <dbReference type="ARBA" id="ARBA00022989"/>
    </source>
</evidence>
<keyword evidence="2 5" id="KW-0812">Transmembrane</keyword>
<evidence type="ECO:0000256" key="4">
    <source>
        <dbReference type="ARBA" id="ARBA00023136"/>
    </source>
</evidence>
<dbReference type="Pfam" id="PF13886">
    <property type="entry name" value="TM7S3_TM198"/>
    <property type="match status" value="1"/>
</dbReference>
<dbReference type="InterPro" id="IPR025256">
    <property type="entry name" value="TM7S3/TM198-like_dom"/>
</dbReference>
<protein>
    <recommendedName>
        <fullName evidence="7">TM7S3/TM198-like domain-containing protein</fullName>
    </recommendedName>
</protein>
<dbReference type="EMBL" id="CDMZ01001467">
    <property type="protein sequence ID" value="CEM33076.1"/>
    <property type="molecule type" value="Genomic_DNA"/>
</dbReference>
<evidence type="ECO:0000256" key="1">
    <source>
        <dbReference type="ARBA" id="ARBA00004141"/>
    </source>
</evidence>
<dbReference type="AlphaFoldDB" id="A0A0G4GRB1"/>
<evidence type="ECO:0000259" key="7">
    <source>
        <dbReference type="Pfam" id="PF13886"/>
    </source>
</evidence>
<gene>
    <name evidence="8" type="ORF">Cvel_23034</name>
</gene>